<accession>A0ABP7PJS1</accession>
<dbReference type="InterPro" id="IPR043714">
    <property type="entry name" value="DUF5655"/>
</dbReference>
<proteinExistence type="predicted"/>
<name>A0ABP7PJS1_9SPHI</name>
<feature type="domain" description="DUF5655" evidence="1">
    <location>
        <begin position="27"/>
        <end position="132"/>
    </location>
</feature>
<evidence type="ECO:0000313" key="3">
    <source>
        <dbReference type="Proteomes" id="UP001500742"/>
    </source>
</evidence>
<dbReference type="RefSeq" id="WP_259088963.1">
    <property type="nucleotide sequence ID" value="NZ_BAAAZC010000009.1"/>
</dbReference>
<keyword evidence="3" id="KW-1185">Reference proteome</keyword>
<dbReference type="Proteomes" id="UP001500742">
    <property type="component" value="Unassembled WGS sequence"/>
</dbReference>
<reference evidence="3" key="1">
    <citation type="journal article" date="2019" name="Int. J. Syst. Evol. Microbiol.">
        <title>The Global Catalogue of Microorganisms (GCM) 10K type strain sequencing project: providing services to taxonomists for standard genome sequencing and annotation.</title>
        <authorList>
            <consortium name="The Broad Institute Genomics Platform"/>
            <consortium name="The Broad Institute Genome Sequencing Center for Infectious Disease"/>
            <person name="Wu L."/>
            <person name="Ma J."/>
        </authorList>
    </citation>
    <scope>NUCLEOTIDE SEQUENCE [LARGE SCALE GENOMIC DNA]</scope>
    <source>
        <strain evidence="3">JCM 16601</strain>
    </source>
</reference>
<dbReference type="Pfam" id="PF18899">
    <property type="entry name" value="DUF5655"/>
    <property type="match status" value="1"/>
</dbReference>
<evidence type="ECO:0000313" key="2">
    <source>
        <dbReference type="EMBL" id="GAA3966806.1"/>
    </source>
</evidence>
<evidence type="ECO:0000259" key="1">
    <source>
        <dbReference type="Pfam" id="PF18899"/>
    </source>
</evidence>
<protein>
    <recommendedName>
        <fullName evidence="1">DUF5655 domain-containing protein</fullName>
    </recommendedName>
</protein>
<organism evidence="2 3">
    <name type="scientific">Mucilaginibacter dorajii</name>
    <dbReference type="NCBI Taxonomy" id="692994"/>
    <lineage>
        <taxon>Bacteria</taxon>
        <taxon>Pseudomonadati</taxon>
        <taxon>Bacteroidota</taxon>
        <taxon>Sphingobacteriia</taxon>
        <taxon>Sphingobacteriales</taxon>
        <taxon>Sphingobacteriaceae</taxon>
        <taxon>Mucilaginibacter</taxon>
    </lineage>
</organism>
<dbReference type="EMBL" id="BAAAZC010000009">
    <property type="protein sequence ID" value="GAA3966806.1"/>
    <property type="molecule type" value="Genomic_DNA"/>
</dbReference>
<sequence>MWTCPICEREFFNTNQVHSCWERNLGDFFKGKSDYTVELFDHFINEYLQITPIKVCPTKSMIALGLKTNFAYVTQLGKNFIDVVFPFDEIYADNLCFTKIKTVPGTNQHNHYFRMYFKEDLNDEVKGFMRMASSSLGLT</sequence>
<comment type="caution">
    <text evidence="2">The sequence shown here is derived from an EMBL/GenBank/DDBJ whole genome shotgun (WGS) entry which is preliminary data.</text>
</comment>
<gene>
    <name evidence="2" type="ORF">GCM10022210_14240</name>
</gene>